<dbReference type="Proteomes" id="UP001178461">
    <property type="component" value="Chromosome 12"/>
</dbReference>
<evidence type="ECO:0000256" key="2">
    <source>
        <dbReference type="ARBA" id="ARBA00012421"/>
    </source>
</evidence>
<dbReference type="EMBL" id="OX395137">
    <property type="protein sequence ID" value="CAI5788895.1"/>
    <property type="molecule type" value="Genomic_DNA"/>
</dbReference>
<feature type="compositionally biased region" description="Basic and acidic residues" evidence="4">
    <location>
        <begin position="31"/>
        <end position="45"/>
    </location>
</feature>
<dbReference type="PANTHER" id="PTHR45677:SF11">
    <property type="entry name" value="GLUTAMATE DECARBOXYLASE 2"/>
    <property type="match status" value="1"/>
</dbReference>
<dbReference type="Gene3D" id="3.90.1150.170">
    <property type="match status" value="1"/>
</dbReference>
<dbReference type="GO" id="GO:0006540">
    <property type="term" value="P:gamma-aminobutyrate shunt"/>
    <property type="evidence" value="ECO:0007669"/>
    <property type="project" value="TreeGrafter"/>
</dbReference>
<organism evidence="5 6">
    <name type="scientific">Podarcis lilfordi</name>
    <name type="common">Lilford's wall lizard</name>
    <dbReference type="NCBI Taxonomy" id="74358"/>
    <lineage>
        <taxon>Eukaryota</taxon>
        <taxon>Metazoa</taxon>
        <taxon>Chordata</taxon>
        <taxon>Craniata</taxon>
        <taxon>Vertebrata</taxon>
        <taxon>Euteleostomi</taxon>
        <taxon>Lepidosauria</taxon>
        <taxon>Squamata</taxon>
        <taxon>Bifurcata</taxon>
        <taxon>Unidentata</taxon>
        <taxon>Episquamata</taxon>
        <taxon>Laterata</taxon>
        <taxon>Lacertibaenia</taxon>
        <taxon>Lacertidae</taxon>
        <taxon>Podarcis</taxon>
    </lineage>
</organism>
<dbReference type="GO" id="GO:0005737">
    <property type="term" value="C:cytoplasm"/>
    <property type="evidence" value="ECO:0007669"/>
    <property type="project" value="TreeGrafter"/>
</dbReference>
<dbReference type="GO" id="GO:0009449">
    <property type="term" value="P:gamma-aminobutyric acid biosynthetic process"/>
    <property type="evidence" value="ECO:0007669"/>
    <property type="project" value="TreeGrafter"/>
</dbReference>
<sequence length="162" mass="17773">MATPGAGFWSFGSEDGSGDPENPGPALLYGDGEKPMETGAAKEDPSSAARKAPCTCNKKPCGCQKEDVNYAFLHASDLLPASDGELATLSFLQDVMDILLQYLVTNFDRSTKVIDFHYPNELLQEYNWDLADQPQTLEEILSNCRIALKYAIKTGNSYLRVL</sequence>
<keyword evidence="3" id="KW-0210">Decarboxylase</keyword>
<dbReference type="PANTHER" id="PTHR45677">
    <property type="entry name" value="GLUTAMATE DECARBOXYLASE-RELATED"/>
    <property type="match status" value="1"/>
</dbReference>
<evidence type="ECO:0000313" key="5">
    <source>
        <dbReference type="EMBL" id="CAI5788895.1"/>
    </source>
</evidence>
<evidence type="ECO:0000313" key="6">
    <source>
        <dbReference type="Proteomes" id="UP001178461"/>
    </source>
</evidence>
<keyword evidence="3" id="KW-0456">Lyase</keyword>
<dbReference type="EC" id="4.1.1.15" evidence="2"/>
<proteinExistence type="predicted"/>
<dbReference type="AlphaFoldDB" id="A0AA35L2Y8"/>
<evidence type="ECO:0000256" key="3">
    <source>
        <dbReference type="ARBA" id="ARBA00022793"/>
    </source>
</evidence>
<keyword evidence="6" id="KW-1185">Reference proteome</keyword>
<gene>
    <name evidence="5" type="ORF">PODLI_1B000577</name>
</gene>
<comment type="subunit">
    <text evidence="1">Homodimer.</text>
</comment>
<reference evidence="5" key="1">
    <citation type="submission" date="2022-12" db="EMBL/GenBank/DDBJ databases">
        <authorList>
            <person name="Alioto T."/>
            <person name="Alioto T."/>
            <person name="Gomez Garrido J."/>
        </authorList>
    </citation>
    <scope>NUCLEOTIDE SEQUENCE</scope>
</reference>
<name>A0AA35L2Y8_9SAUR</name>
<evidence type="ECO:0000256" key="1">
    <source>
        <dbReference type="ARBA" id="ARBA00011738"/>
    </source>
</evidence>
<evidence type="ECO:0000256" key="4">
    <source>
        <dbReference type="SAM" id="MobiDB-lite"/>
    </source>
</evidence>
<feature type="region of interest" description="Disordered" evidence="4">
    <location>
        <begin position="1"/>
        <end position="50"/>
    </location>
</feature>
<dbReference type="GO" id="GO:0004351">
    <property type="term" value="F:glutamate decarboxylase activity"/>
    <property type="evidence" value="ECO:0007669"/>
    <property type="project" value="UniProtKB-EC"/>
</dbReference>
<protein>
    <recommendedName>
        <fullName evidence="2">glutamate decarboxylase</fullName>
        <ecNumber evidence="2">4.1.1.15</ecNumber>
    </recommendedName>
</protein>
<accession>A0AA35L2Y8</accession>